<dbReference type="InterPro" id="IPR017941">
    <property type="entry name" value="Rieske_2Fe-2S"/>
</dbReference>
<evidence type="ECO:0000256" key="4">
    <source>
        <dbReference type="ARBA" id="ARBA00023014"/>
    </source>
</evidence>
<dbReference type="PROSITE" id="PS51296">
    <property type="entry name" value="RIESKE"/>
    <property type="match status" value="1"/>
</dbReference>
<comment type="caution">
    <text evidence="6">The sequence shown here is derived from an EMBL/GenBank/DDBJ whole genome shotgun (WGS) entry which is preliminary data.</text>
</comment>
<keyword evidence="4" id="KW-0411">Iron-sulfur</keyword>
<keyword evidence="2" id="KW-0479">Metal-binding</keyword>
<evidence type="ECO:0000256" key="3">
    <source>
        <dbReference type="ARBA" id="ARBA00023004"/>
    </source>
</evidence>
<dbReference type="Pfam" id="PF00355">
    <property type="entry name" value="Rieske"/>
    <property type="match status" value="1"/>
</dbReference>
<feature type="domain" description="Rieske" evidence="5">
    <location>
        <begin position="14"/>
        <end position="110"/>
    </location>
</feature>
<dbReference type="InterPro" id="IPR036922">
    <property type="entry name" value="Rieske_2Fe-2S_sf"/>
</dbReference>
<dbReference type="PANTHER" id="PTHR21496:SF23">
    <property type="entry name" value="3-PHENYLPROPIONATE_CINNAMIC ACID DIOXYGENASE FERREDOXIN SUBUNIT"/>
    <property type="match status" value="1"/>
</dbReference>
<sequence>MTRTPENGTGPQGELVCNVNDIEVKQALRILIDDYPVAIVKDSDGGIHAIGDTCSHADISLSEGDVEGCRIECWGHGSQFDLRSGMPLQLPAYEPVPVFALEIHGDEVYVDITTVTNSAPVPDRG</sequence>
<dbReference type="EMBL" id="BAAAON010000002">
    <property type="protein sequence ID" value="GAA2176112.1"/>
    <property type="molecule type" value="Genomic_DNA"/>
</dbReference>
<evidence type="ECO:0000313" key="6">
    <source>
        <dbReference type="EMBL" id="GAA2176112.1"/>
    </source>
</evidence>
<keyword evidence="3" id="KW-0408">Iron</keyword>
<accession>A0ABP5MPZ0</accession>
<dbReference type="Gene3D" id="2.102.10.10">
    <property type="entry name" value="Rieske [2Fe-2S] iron-sulphur domain"/>
    <property type="match status" value="1"/>
</dbReference>
<dbReference type="CDD" id="cd03528">
    <property type="entry name" value="Rieske_RO_ferredoxin"/>
    <property type="match status" value="1"/>
</dbReference>
<evidence type="ECO:0000259" key="5">
    <source>
        <dbReference type="PROSITE" id="PS51296"/>
    </source>
</evidence>
<organism evidence="6 7">
    <name type="scientific">Arthrobacter parietis</name>
    <dbReference type="NCBI Taxonomy" id="271434"/>
    <lineage>
        <taxon>Bacteria</taxon>
        <taxon>Bacillati</taxon>
        <taxon>Actinomycetota</taxon>
        <taxon>Actinomycetes</taxon>
        <taxon>Micrococcales</taxon>
        <taxon>Micrococcaceae</taxon>
        <taxon>Arthrobacter</taxon>
    </lineage>
</organism>
<protein>
    <submittedName>
        <fullName evidence="6">Non-heme iron oxygenase ferredoxin subunit</fullName>
    </submittedName>
</protein>
<keyword evidence="7" id="KW-1185">Reference proteome</keyword>
<dbReference type="RefSeq" id="WP_277357169.1">
    <property type="nucleotide sequence ID" value="NZ_BAAAON010000002.1"/>
</dbReference>
<gene>
    <name evidence="6" type="ORF">GCM10009784_21270</name>
</gene>
<name>A0ABP5MPZ0_9MICC</name>
<reference evidence="7" key="1">
    <citation type="journal article" date="2019" name="Int. J. Syst. Evol. Microbiol.">
        <title>The Global Catalogue of Microorganisms (GCM) 10K type strain sequencing project: providing services to taxonomists for standard genome sequencing and annotation.</title>
        <authorList>
            <consortium name="The Broad Institute Genomics Platform"/>
            <consortium name="The Broad Institute Genome Sequencing Center for Infectious Disease"/>
            <person name="Wu L."/>
            <person name="Ma J."/>
        </authorList>
    </citation>
    <scope>NUCLEOTIDE SEQUENCE [LARGE SCALE GENOMIC DNA]</scope>
    <source>
        <strain evidence="7">JCM 14917</strain>
    </source>
</reference>
<evidence type="ECO:0000256" key="2">
    <source>
        <dbReference type="ARBA" id="ARBA00022723"/>
    </source>
</evidence>
<evidence type="ECO:0000313" key="7">
    <source>
        <dbReference type="Proteomes" id="UP001500974"/>
    </source>
</evidence>
<proteinExistence type="predicted"/>
<dbReference type="PANTHER" id="PTHR21496">
    <property type="entry name" value="FERREDOXIN-RELATED"/>
    <property type="match status" value="1"/>
</dbReference>
<dbReference type="Proteomes" id="UP001500974">
    <property type="component" value="Unassembled WGS sequence"/>
</dbReference>
<dbReference type="SUPFAM" id="SSF50022">
    <property type="entry name" value="ISP domain"/>
    <property type="match status" value="1"/>
</dbReference>
<evidence type="ECO:0000256" key="1">
    <source>
        <dbReference type="ARBA" id="ARBA00022714"/>
    </source>
</evidence>
<keyword evidence="1" id="KW-0001">2Fe-2S</keyword>